<evidence type="ECO:0000313" key="4">
    <source>
        <dbReference type="EMBL" id="QLH77371.1"/>
    </source>
</evidence>
<evidence type="ECO:0000313" key="5">
    <source>
        <dbReference type="Proteomes" id="UP000509667"/>
    </source>
</evidence>
<dbReference type="KEGG" id="hrr:HZS55_08730"/>
<feature type="region of interest" description="Disordered" evidence="1">
    <location>
        <begin position="127"/>
        <end position="149"/>
    </location>
</feature>
<keyword evidence="5" id="KW-1185">Reference proteome</keyword>
<accession>A0A7D5SXM2</accession>
<dbReference type="Proteomes" id="UP000509667">
    <property type="component" value="Chromosome"/>
</dbReference>
<dbReference type="GeneID" id="56077943"/>
<gene>
    <name evidence="4" type="ORF">HZS55_08730</name>
</gene>
<sequence>MARDERGAVEPDGDEEESPLVGVATGAVTFLTLGVAFSLMFLGVDYFWVAFPVGFGGGMPLAVALAKYYESKREADRERGRGRRDRGRSDEADEALAELRDRYARGEIDDAEFETRVERLLETESVDDAETFLAESDGEDDRSAERERA</sequence>
<evidence type="ECO:0000259" key="3">
    <source>
        <dbReference type="Pfam" id="PF09851"/>
    </source>
</evidence>
<evidence type="ECO:0000256" key="1">
    <source>
        <dbReference type="SAM" id="MobiDB-lite"/>
    </source>
</evidence>
<dbReference type="OrthoDB" id="53394at2157"/>
<evidence type="ECO:0000256" key="2">
    <source>
        <dbReference type="SAM" id="Phobius"/>
    </source>
</evidence>
<dbReference type="Pfam" id="PF09851">
    <property type="entry name" value="SHOCT"/>
    <property type="match status" value="1"/>
</dbReference>
<reference evidence="4 5" key="1">
    <citation type="submission" date="2020-07" db="EMBL/GenBank/DDBJ databases">
        <title>Halosimplex pelagicum sp. nov. and Halosimplex rubrum sp. nov., isolated from salted brown alga Laminaria, and emended description of the genus Halosimplex.</title>
        <authorList>
            <person name="Cui H."/>
        </authorList>
    </citation>
    <scope>NUCLEOTIDE SEQUENCE [LARGE SCALE GENOMIC DNA]</scope>
    <source>
        <strain evidence="4 5">R27</strain>
    </source>
</reference>
<feature type="transmembrane region" description="Helical" evidence="2">
    <location>
        <begin position="47"/>
        <end position="69"/>
    </location>
</feature>
<dbReference type="AlphaFoldDB" id="A0A7D5SXM2"/>
<keyword evidence="2" id="KW-0812">Transmembrane</keyword>
<organism evidence="4 5">
    <name type="scientific">Halosimplex rubrum</name>
    <dbReference type="NCBI Taxonomy" id="869889"/>
    <lineage>
        <taxon>Archaea</taxon>
        <taxon>Methanobacteriati</taxon>
        <taxon>Methanobacteriota</taxon>
        <taxon>Stenosarchaea group</taxon>
        <taxon>Halobacteria</taxon>
        <taxon>Halobacteriales</taxon>
        <taxon>Haloarculaceae</taxon>
        <taxon>Halosimplex</taxon>
    </lineage>
</organism>
<name>A0A7D5SXM2_9EURY</name>
<feature type="compositionally biased region" description="Acidic residues" evidence="1">
    <location>
        <begin position="127"/>
        <end position="140"/>
    </location>
</feature>
<keyword evidence="2" id="KW-0472">Membrane</keyword>
<feature type="transmembrane region" description="Helical" evidence="2">
    <location>
        <begin position="20"/>
        <end position="41"/>
    </location>
</feature>
<dbReference type="RefSeq" id="WP_179911299.1">
    <property type="nucleotide sequence ID" value="NZ_CP058910.1"/>
</dbReference>
<protein>
    <submittedName>
        <fullName evidence="4">SHOCT domain-containing protein</fullName>
    </submittedName>
</protein>
<feature type="region of interest" description="Disordered" evidence="1">
    <location>
        <begin position="1"/>
        <end position="20"/>
    </location>
</feature>
<dbReference type="EMBL" id="CP058910">
    <property type="protein sequence ID" value="QLH77371.1"/>
    <property type="molecule type" value="Genomic_DNA"/>
</dbReference>
<keyword evidence="2" id="KW-1133">Transmembrane helix</keyword>
<dbReference type="InterPro" id="IPR018649">
    <property type="entry name" value="SHOCT"/>
</dbReference>
<feature type="region of interest" description="Disordered" evidence="1">
    <location>
        <begin position="72"/>
        <end position="92"/>
    </location>
</feature>
<proteinExistence type="predicted"/>
<feature type="domain" description="SHOCT" evidence="3">
    <location>
        <begin position="94"/>
        <end position="121"/>
    </location>
</feature>